<evidence type="ECO:0000313" key="2">
    <source>
        <dbReference type="EMBL" id="KAG0584861.1"/>
    </source>
</evidence>
<comment type="caution">
    <text evidence="2">The sequence shown here is derived from an EMBL/GenBank/DDBJ whole genome shotgun (WGS) entry which is preliminary data.</text>
</comment>
<reference evidence="2" key="1">
    <citation type="submission" date="2020-06" db="EMBL/GenBank/DDBJ databases">
        <title>WGS assembly of Ceratodon purpureus strain R40.</title>
        <authorList>
            <person name="Carey S.B."/>
            <person name="Jenkins J."/>
            <person name="Shu S."/>
            <person name="Lovell J.T."/>
            <person name="Sreedasyam A."/>
            <person name="Maumus F."/>
            <person name="Tiley G.P."/>
            <person name="Fernandez-Pozo N."/>
            <person name="Barry K."/>
            <person name="Chen C."/>
            <person name="Wang M."/>
            <person name="Lipzen A."/>
            <person name="Daum C."/>
            <person name="Saski C.A."/>
            <person name="Payton A.C."/>
            <person name="Mcbreen J.C."/>
            <person name="Conrad R.E."/>
            <person name="Kollar L.M."/>
            <person name="Olsson S."/>
            <person name="Huttunen S."/>
            <person name="Landis J.B."/>
            <person name="Wickett N.J."/>
            <person name="Johnson M.G."/>
            <person name="Rensing S.A."/>
            <person name="Grimwood J."/>
            <person name="Schmutz J."/>
            <person name="Mcdaniel S.F."/>
        </authorList>
    </citation>
    <scope>NUCLEOTIDE SEQUENCE</scope>
    <source>
        <strain evidence="2">R40</strain>
    </source>
</reference>
<evidence type="ECO:0000313" key="3">
    <source>
        <dbReference type="Proteomes" id="UP000822688"/>
    </source>
</evidence>
<keyword evidence="3" id="KW-1185">Reference proteome</keyword>
<organism evidence="2 3">
    <name type="scientific">Ceratodon purpureus</name>
    <name type="common">Fire moss</name>
    <name type="synonym">Dicranum purpureum</name>
    <dbReference type="NCBI Taxonomy" id="3225"/>
    <lineage>
        <taxon>Eukaryota</taxon>
        <taxon>Viridiplantae</taxon>
        <taxon>Streptophyta</taxon>
        <taxon>Embryophyta</taxon>
        <taxon>Bryophyta</taxon>
        <taxon>Bryophytina</taxon>
        <taxon>Bryopsida</taxon>
        <taxon>Dicranidae</taxon>
        <taxon>Pseudoditrichales</taxon>
        <taxon>Ditrichaceae</taxon>
        <taxon>Ceratodon</taxon>
    </lineage>
</organism>
<accession>A0A8T0IPY0</accession>
<proteinExistence type="predicted"/>
<dbReference type="EMBL" id="CM026423">
    <property type="protein sequence ID" value="KAG0584861.1"/>
    <property type="molecule type" value="Genomic_DNA"/>
</dbReference>
<dbReference type="Pfam" id="PF00227">
    <property type="entry name" value="Proteasome"/>
    <property type="match status" value="1"/>
</dbReference>
<dbReference type="Gene3D" id="3.60.20.10">
    <property type="entry name" value="Glutamine Phosphoribosylpyrophosphate, subunit 1, domain 1"/>
    <property type="match status" value="1"/>
</dbReference>
<dbReference type="GO" id="GO:0005839">
    <property type="term" value="C:proteasome core complex"/>
    <property type="evidence" value="ECO:0007669"/>
    <property type="project" value="InterPro"/>
</dbReference>
<dbReference type="InterPro" id="IPR029055">
    <property type="entry name" value="Ntn_hydrolases_N"/>
</dbReference>
<evidence type="ECO:0000256" key="1">
    <source>
        <dbReference type="ARBA" id="ARBA00022942"/>
    </source>
</evidence>
<dbReference type="InterPro" id="IPR001353">
    <property type="entry name" value="Proteasome_sua/b"/>
</dbReference>
<gene>
    <name evidence="2" type="ORF">KC19_3G240300</name>
</gene>
<dbReference type="AlphaFoldDB" id="A0A8T0IPY0"/>
<keyword evidence="1" id="KW-0647">Proteasome</keyword>
<dbReference type="PANTHER" id="PTHR11599">
    <property type="entry name" value="PROTEASOME SUBUNIT ALPHA/BETA"/>
    <property type="match status" value="1"/>
</dbReference>
<dbReference type="GO" id="GO:0051603">
    <property type="term" value="P:proteolysis involved in protein catabolic process"/>
    <property type="evidence" value="ECO:0007669"/>
    <property type="project" value="InterPro"/>
</dbReference>
<protein>
    <submittedName>
        <fullName evidence="2">Uncharacterized protein</fullName>
    </submittedName>
</protein>
<dbReference type="Proteomes" id="UP000822688">
    <property type="component" value="Chromosome 3"/>
</dbReference>
<sequence length="122" mass="13573">MAIGPGKTSPEIKALNRIAIATEKKLLSILVDGASVRFCLLVRKSRKQAQTYQRLYQEPILLLQLVRETAAVMQEFTQAGRVRPFGVTLLVAGFDNNGLQLYQAASVCNLEPLAYKFFTRVS</sequence>
<dbReference type="InterPro" id="IPR050115">
    <property type="entry name" value="Proteasome_alpha"/>
</dbReference>
<dbReference type="SUPFAM" id="SSF56235">
    <property type="entry name" value="N-terminal nucleophile aminohydrolases (Ntn hydrolases)"/>
    <property type="match status" value="1"/>
</dbReference>
<name>A0A8T0IPY0_CERPU</name>